<dbReference type="AlphaFoldDB" id="A0A6J6LV49"/>
<protein>
    <submittedName>
        <fullName evidence="9">Unannotated protein</fullName>
    </submittedName>
</protein>
<keyword evidence="4 7" id="KW-0812">Transmembrane</keyword>
<feature type="transmembrane region" description="Helical" evidence="7">
    <location>
        <begin position="232"/>
        <end position="251"/>
    </location>
</feature>
<feature type="domain" description="ABC transmembrane type-1" evidence="8">
    <location>
        <begin position="51"/>
        <end position="251"/>
    </location>
</feature>
<evidence type="ECO:0000256" key="6">
    <source>
        <dbReference type="ARBA" id="ARBA00023136"/>
    </source>
</evidence>
<dbReference type="CDD" id="cd06261">
    <property type="entry name" value="TM_PBP2"/>
    <property type="match status" value="1"/>
</dbReference>
<organism evidence="9">
    <name type="scientific">freshwater metagenome</name>
    <dbReference type="NCBI Taxonomy" id="449393"/>
    <lineage>
        <taxon>unclassified sequences</taxon>
        <taxon>metagenomes</taxon>
        <taxon>ecological metagenomes</taxon>
    </lineage>
</organism>
<dbReference type="PROSITE" id="PS50928">
    <property type="entry name" value="ABC_TM1"/>
    <property type="match status" value="1"/>
</dbReference>
<feature type="transmembrane region" description="Helical" evidence="7">
    <location>
        <begin position="122"/>
        <end position="142"/>
    </location>
</feature>
<dbReference type="Pfam" id="PF00528">
    <property type="entry name" value="BPD_transp_1"/>
    <property type="match status" value="1"/>
</dbReference>
<evidence type="ECO:0000256" key="3">
    <source>
        <dbReference type="ARBA" id="ARBA00022475"/>
    </source>
</evidence>
<sequence length="265" mass="28152">MFLAIFGSLLPFEHWTFVYEDALGVTPFSPGHILGTDNNGYDLLSSVIAGTRMSIFIAITAVGLGGLVGSALGITAAFVRGKIDLVLSTAFNVGLAIPNLVLALALVSVLATNVDMTNPVPIWRRVTVLVISLTIVLIPILGRIARGATLTWSGREFVTAARSMGMRDMQIIRKHIVPNVLPALIAVAFLAFGVVIIAEASLSLLGVGIPDGGSWGGMIARGRNDLEYSPHVLYIPVIFLAITVISTNHIGEVLRSKLDSREAKV</sequence>
<proteinExistence type="predicted"/>
<evidence type="ECO:0000256" key="4">
    <source>
        <dbReference type="ARBA" id="ARBA00022692"/>
    </source>
</evidence>
<dbReference type="GO" id="GO:0005886">
    <property type="term" value="C:plasma membrane"/>
    <property type="evidence" value="ECO:0007669"/>
    <property type="project" value="UniProtKB-SubCell"/>
</dbReference>
<feature type="transmembrane region" description="Helical" evidence="7">
    <location>
        <begin position="176"/>
        <end position="198"/>
    </location>
</feature>
<keyword evidence="2" id="KW-0813">Transport</keyword>
<evidence type="ECO:0000259" key="8">
    <source>
        <dbReference type="PROSITE" id="PS50928"/>
    </source>
</evidence>
<gene>
    <name evidence="9" type="ORF">UFOPK2292_00469</name>
</gene>
<name>A0A6J6LV49_9ZZZZ</name>
<dbReference type="EMBL" id="CAEZWU010000050">
    <property type="protein sequence ID" value="CAB4664305.1"/>
    <property type="molecule type" value="Genomic_DNA"/>
</dbReference>
<evidence type="ECO:0000256" key="7">
    <source>
        <dbReference type="SAM" id="Phobius"/>
    </source>
</evidence>
<accession>A0A6J6LV49</accession>
<evidence type="ECO:0000256" key="5">
    <source>
        <dbReference type="ARBA" id="ARBA00022989"/>
    </source>
</evidence>
<dbReference type="Gene3D" id="1.10.3720.10">
    <property type="entry name" value="MetI-like"/>
    <property type="match status" value="1"/>
</dbReference>
<dbReference type="GO" id="GO:0055085">
    <property type="term" value="P:transmembrane transport"/>
    <property type="evidence" value="ECO:0007669"/>
    <property type="project" value="InterPro"/>
</dbReference>
<evidence type="ECO:0000313" key="9">
    <source>
        <dbReference type="EMBL" id="CAB4664305.1"/>
    </source>
</evidence>
<comment type="subcellular location">
    <subcellularLocation>
        <location evidence="1">Cell membrane</location>
        <topology evidence="1">Multi-pass membrane protein</topology>
    </subcellularLocation>
</comment>
<evidence type="ECO:0000256" key="1">
    <source>
        <dbReference type="ARBA" id="ARBA00004651"/>
    </source>
</evidence>
<feature type="transmembrane region" description="Helical" evidence="7">
    <location>
        <begin position="53"/>
        <end position="79"/>
    </location>
</feature>
<dbReference type="SUPFAM" id="SSF161098">
    <property type="entry name" value="MetI-like"/>
    <property type="match status" value="1"/>
</dbReference>
<dbReference type="InterPro" id="IPR050366">
    <property type="entry name" value="BP-dependent_transpt_permease"/>
</dbReference>
<dbReference type="InterPro" id="IPR000515">
    <property type="entry name" value="MetI-like"/>
</dbReference>
<reference evidence="9" key="1">
    <citation type="submission" date="2020-05" db="EMBL/GenBank/DDBJ databases">
        <authorList>
            <person name="Chiriac C."/>
            <person name="Salcher M."/>
            <person name="Ghai R."/>
            <person name="Kavagutti S V."/>
        </authorList>
    </citation>
    <scope>NUCLEOTIDE SEQUENCE</scope>
</reference>
<evidence type="ECO:0000256" key="2">
    <source>
        <dbReference type="ARBA" id="ARBA00022448"/>
    </source>
</evidence>
<keyword evidence="6 7" id="KW-0472">Membrane</keyword>
<dbReference type="PANTHER" id="PTHR43386">
    <property type="entry name" value="OLIGOPEPTIDE TRANSPORT SYSTEM PERMEASE PROTEIN APPC"/>
    <property type="match status" value="1"/>
</dbReference>
<feature type="transmembrane region" description="Helical" evidence="7">
    <location>
        <begin position="91"/>
        <end position="110"/>
    </location>
</feature>
<keyword evidence="3" id="KW-1003">Cell membrane</keyword>
<dbReference type="PANTHER" id="PTHR43386:SF6">
    <property type="entry name" value="ABC TRANSPORTER PERMEASE PROTEIN"/>
    <property type="match status" value="1"/>
</dbReference>
<keyword evidence="5 7" id="KW-1133">Transmembrane helix</keyword>
<dbReference type="InterPro" id="IPR035906">
    <property type="entry name" value="MetI-like_sf"/>
</dbReference>